<dbReference type="GO" id="GO:0051603">
    <property type="term" value="P:proteolysis involved in protein catabolic process"/>
    <property type="evidence" value="ECO:0007669"/>
    <property type="project" value="TreeGrafter"/>
</dbReference>
<dbReference type="GO" id="GO:0005773">
    <property type="term" value="C:vacuole"/>
    <property type="evidence" value="ECO:0007669"/>
    <property type="project" value="GOC"/>
</dbReference>
<dbReference type="EMBL" id="KL597238">
    <property type="protein sequence ID" value="KER19341.1"/>
    <property type="molecule type" value="Genomic_DNA"/>
</dbReference>
<dbReference type="GeneID" id="20329740"/>
<feature type="chain" id="PRO_5001703734" description="Peptidase C13 family protein" evidence="3">
    <location>
        <begin position="22"/>
        <end position="466"/>
    </location>
</feature>
<dbReference type="MEROPS" id="C13.007"/>
<dbReference type="Proteomes" id="UP000054324">
    <property type="component" value="Unassembled WGS sequence"/>
</dbReference>
<keyword evidence="5" id="KW-1185">Reference proteome</keyword>
<dbReference type="Pfam" id="PF01650">
    <property type="entry name" value="Peptidase_C13"/>
    <property type="match status" value="2"/>
</dbReference>
<organism evidence="4 5">
    <name type="scientific">Opisthorchis viverrini</name>
    <name type="common">Southeast Asian liver fluke</name>
    <dbReference type="NCBI Taxonomy" id="6198"/>
    <lineage>
        <taxon>Eukaryota</taxon>
        <taxon>Metazoa</taxon>
        <taxon>Spiralia</taxon>
        <taxon>Lophotrochozoa</taxon>
        <taxon>Platyhelminthes</taxon>
        <taxon>Trematoda</taxon>
        <taxon>Digenea</taxon>
        <taxon>Opisthorchiida</taxon>
        <taxon>Opisthorchiata</taxon>
        <taxon>Opisthorchiidae</taxon>
        <taxon>Opisthorchis</taxon>
    </lineage>
</organism>
<evidence type="ECO:0000256" key="3">
    <source>
        <dbReference type="SAM" id="SignalP"/>
    </source>
</evidence>
<dbReference type="GO" id="GO:0004197">
    <property type="term" value="F:cysteine-type endopeptidase activity"/>
    <property type="evidence" value="ECO:0007669"/>
    <property type="project" value="TreeGrafter"/>
</dbReference>
<dbReference type="PANTHER" id="PTHR12000:SF42">
    <property type="entry name" value="LEGUMAIN"/>
    <property type="match status" value="1"/>
</dbReference>
<reference evidence="4 5" key="1">
    <citation type="submission" date="2013-11" db="EMBL/GenBank/DDBJ databases">
        <title>Opisthorchis viverrini - life in the bile duct.</title>
        <authorList>
            <person name="Young N.D."/>
            <person name="Nagarajan N."/>
            <person name="Lin S.J."/>
            <person name="Korhonen P.K."/>
            <person name="Jex A.R."/>
            <person name="Hall R.S."/>
            <person name="Safavi-Hemami H."/>
            <person name="Kaewkong W."/>
            <person name="Bertrand D."/>
            <person name="Gao S."/>
            <person name="Seet Q."/>
            <person name="Wongkham S."/>
            <person name="Teh B.T."/>
            <person name="Wongkham C."/>
            <person name="Intapan P.M."/>
            <person name="Maleewong W."/>
            <person name="Yang X."/>
            <person name="Hu M."/>
            <person name="Wang Z."/>
            <person name="Hofmann A."/>
            <person name="Sternberg P.W."/>
            <person name="Tan P."/>
            <person name="Wang J."/>
            <person name="Gasser R.B."/>
        </authorList>
    </citation>
    <scope>NUCLEOTIDE SEQUENCE [LARGE SCALE GENOMIC DNA]</scope>
</reference>
<accession>A0A074YX06</accession>
<evidence type="ECO:0000256" key="2">
    <source>
        <dbReference type="PIRSR" id="PIRSR019663-1"/>
    </source>
</evidence>
<comment type="similarity">
    <text evidence="1">Belongs to the peptidase C13 family.</text>
</comment>
<dbReference type="AlphaFoldDB" id="A0A074YX06"/>
<feature type="active site" evidence="2">
    <location>
        <position position="157"/>
    </location>
</feature>
<dbReference type="FunFam" id="3.40.50.1460:FF:000020">
    <property type="entry name" value="Clan CD, family C13, asparaginyl endopeptidase-like cysteine peptidase"/>
    <property type="match status" value="1"/>
</dbReference>
<gene>
    <name evidence="4" type="ORF">T265_15575</name>
</gene>
<name>A0A074YX06_OPIVI</name>
<dbReference type="RefSeq" id="XP_009176911.1">
    <property type="nucleotide sequence ID" value="XM_009178647.1"/>
</dbReference>
<dbReference type="PRINTS" id="PR00776">
    <property type="entry name" value="HEMOGLOBNASE"/>
</dbReference>
<dbReference type="PANTHER" id="PTHR12000">
    <property type="entry name" value="HEMOGLOBINASE FAMILY MEMBER"/>
    <property type="match status" value="1"/>
</dbReference>
<evidence type="ECO:0000313" key="5">
    <source>
        <dbReference type="Proteomes" id="UP000054324"/>
    </source>
</evidence>
<proteinExistence type="inferred from homology"/>
<sequence length="466" mass="53405">MMRRFSLLIAFLFCIDHVAWLEAIGNHNWSSLFNNNPSENWVVLAAGSNTWENYRHQADVYHAYQIVRQNNVPAQNIITLAYDDIANNPRNPFKGKVFHDYDHEDVYNGVIIDYRGNDVTRDNFVNVLKGDKKLEANRKKVLKSGPNDNVFIFYSGHGGTSYINFLKEYLLAMELNDTLAYMHSNKMFKKLVLYVEACHSGSMFKDVLPSHMGIYTTTSTKEDEPSHSLFCSDKDIDVCLADEYSYAWVIDSEFHEEDLWQFSHRRCAVAPKQSNRLLYVRNFSLSFQPGSPVLSQRDIKETSKRLGAIGEDIKKRTLDEQYTYVKKHTAFSHVMKYGEMAMGSLPVGKFQGHYDLLMHRNDGAIEPIAVDRRPSGQGHLFSKSRRLMDAATEEEHETAWRKLQRVLQRVAVVSESPTGRCSGAVRYGADSKPQVSRPESLCSYSKEVLDTTDAQYRGNRLSDDKE</sequence>
<keyword evidence="3" id="KW-0732">Signal</keyword>
<feature type="signal peptide" evidence="3">
    <location>
        <begin position="1"/>
        <end position="21"/>
    </location>
</feature>
<dbReference type="GO" id="GO:0006624">
    <property type="term" value="P:vacuolar protein processing"/>
    <property type="evidence" value="ECO:0007669"/>
    <property type="project" value="TreeGrafter"/>
</dbReference>
<dbReference type="OrthoDB" id="192611at2759"/>
<protein>
    <recommendedName>
        <fullName evidence="6">Peptidase C13 family protein</fullName>
    </recommendedName>
</protein>
<evidence type="ECO:0000256" key="1">
    <source>
        <dbReference type="ARBA" id="ARBA00009941"/>
    </source>
</evidence>
<evidence type="ECO:0008006" key="6">
    <source>
        <dbReference type="Google" id="ProtNLM"/>
    </source>
</evidence>
<evidence type="ECO:0000313" key="4">
    <source>
        <dbReference type="EMBL" id="KER19341.1"/>
    </source>
</evidence>
<dbReference type="CTD" id="20329740"/>
<dbReference type="Gene3D" id="3.40.50.1460">
    <property type="match status" value="1"/>
</dbReference>
<feature type="active site" description="Nucleophile" evidence="2">
    <location>
        <position position="198"/>
    </location>
</feature>
<dbReference type="InterPro" id="IPR001096">
    <property type="entry name" value="Peptidase_C13"/>
</dbReference>
<dbReference type="PIRSF" id="PIRSF019663">
    <property type="entry name" value="Legumain"/>
    <property type="match status" value="1"/>
</dbReference>
<dbReference type="KEGG" id="ovi:T265_15575"/>